<feature type="non-terminal residue" evidence="2">
    <location>
        <position position="1"/>
    </location>
</feature>
<name>A0A0F8YKX9_9ZZZZ</name>
<feature type="domain" description="Transposase IS66 central" evidence="1">
    <location>
        <begin position="1"/>
        <end position="139"/>
    </location>
</feature>
<accession>A0A0F8YKX9</accession>
<proteinExistence type="predicted"/>
<gene>
    <name evidence="2" type="ORF">LCGC14_2884630</name>
</gene>
<reference evidence="2" key="1">
    <citation type="journal article" date="2015" name="Nature">
        <title>Complex archaea that bridge the gap between prokaryotes and eukaryotes.</title>
        <authorList>
            <person name="Spang A."/>
            <person name="Saw J.H."/>
            <person name="Jorgensen S.L."/>
            <person name="Zaremba-Niedzwiedzka K."/>
            <person name="Martijn J."/>
            <person name="Lind A.E."/>
            <person name="van Eijk R."/>
            <person name="Schleper C."/>
            <person name="Guy L."/>
            <person name="Ettema T.J."/>
        </authorList>
    </citation>
    <scope>NUCLEOTIDE SEQUENCE</scope>
</reference>
<dbReference type="AlphaFoldDB" id="A0A0F8YKX9"/>
<evidence type="ECO:0000259" key="1">
    <source>
        <dbReference type="Pfam" id="PF03050"/>
    </source>
</evidence>
<dbReference type="PANTHER" id="PTHR33678">
    <property type="entry name" value="BLL1576 PROTEIN"/>
    <property type="match status" value="1"/>
</dbReference>
<dbReference type="Pfam" id="PF03050">
    <property type="entry name" value="DDE_Tnp_IS66"/>
    <property type="match status" value="1"/>
</dbReference>
<organism evidence="2">
    <name type="scientific">marine sediment metagenome</name>
    <dbReference type="NCBI Taxonomy" id="412755"/>
    <lineage>
        <taxon>unclassified sequences</taxon>
        <taxon>metagenomes</taxon>
        <taxon>ecological metagenomes</taxon>
    </lineage>
</organism>
<comment type="caution">
    <text evidence="2">The sequence shown here is derived from an EMBL/GenBank/DDBJ whole genome shotgun (WGS) entry which is preliminary data.</text>
</comment>
<dbReference type="InterPro" id="IPR004291">
    <property type="entry name" value="Transposase_IS66_central"/>
</dbReference>
<sequence length="183" mass="21371">LVSDNYGTYVNWVNSRQTCLAHYIRKAKALVERKDKSISSFGKNIRNQLQRLCHWANVPPSDEQWTEFYSEFLLLLLLFEEADDDAGKLARSLLREMDSLWVFLEENGVDPTNNRAERALRFGVIWRKRSNGTQSDKGNRWIERILSVKQTCRIKDLSVFPILVNAINSYFKEQQPDLGWLST</sequence>
<protein>
    <recommendedName>
        <fullName evidence="1">Transposase IS66 central domain-containing protein</fullName>
    </recommendedName>
</protein>
<dbReference type="PANTHER" id="PTHR33678:SF2">
    <property type="match status" value="1"/>
</dbReference>
<dbReference type="EMBL" id="LAZR01056361">
    <property type="protein sequence ID" value="KKK74350.1"/>
    <property type="molecule type" value="Genomic_DNA"/>
</dbReference>
<evidence type="ECO:0000313" key="2">
    <source>
        <dbReference type="EMBL" id="KKK74350.1"/>
    </source>
</evidence>
<dbReference type="InterPro" id="IPR052344">
    <property type="entry name" value="Transposase-related"/>
</dbReference>